<proteinExistence type="inferred from homology"/>
<dbReference type="InterPro" id="IPR036390">
    <property type="entry name" value="WH_DNA-bd_sf"/>
</dbReference>
<dbReference type="Pfam" id="PF00392">
    <property type="entry name" value="GntR"/>
    <property type="match status" value="1"/>
</dbReference>
<protein>
    <submittedName>
        <fullName evidence="7">PLP-dependent aminotransferase family protein</fullName>
    </submittedName>
</protein>
<evidence type="ECO:0000313" key="8">
    <source>
        <dbReference type="Proteomes" id="UP001595616"/>
    </source>
</evidence>
<dbReference type="PANTHER" id="PTHR46577">
    <property type="entry name" value="HTH-TYPE TRANSCRIPTIONAL REGULATORY PROTEIN GABR"/>
    <property type="match status" value="1"/>
</dbReference>
<dbReference type="SUPFAM" id="SSF53383">
    <property type="entry name" value="PLP-dependent transferases"/>
    <property type="match status" value="1"/>
</dbReference>
<feature type="domain" description="HTH gntR-type" evidence="6">
    <location>
        <begin position="14"/>
        <end position="82"/>
    </location>
</feature>
<evidence type="ECO:0000256" key="1">
    <source>
        <dbReference type="ARBA" id="ARBA00005384"/>
    </source>
</evidence>
<dbReference type="PANTHER" id="PTHR46577:SF1">
    <property type="entry name" value="HTH-TYPE TRANSCRIPTIONAL REGULATORY PROTEIN GABR"/>
    <property type="match status" value="1"/>
</dbReference>
<dbReference type="Pfam" id="PF00155">
    <property type="entry name" value="Aminotran_1_2"/>
    <property type="match status" value="1"/>
</dbReference>
<sequence length="486" mass="54600">MNPIISLLKIEPTETIQTQLINQFQQLIRTGILSSGQKLPSSRFLADELKIHRQTVVKVYEDLVLQGWLSSVAGKGTFISDTLPEINPQAFSKQPKQRIKAGFEFSPKPFIVRPVVKSSSALHLDDGFPDPRLAPLTELSRAYKTNISKGNLYQKLGYGDTKGVLALRSELALYLNKTRGLNIGAENILIVRGTVMGFYLSNLAFVNPNDNVAVGQMSWQSGKIGFQQAGANLIEIPTDEGGMCIDALEEVCKKMPLRMVYVTPHHDYPTTVIMKADRRLKLLDLAKKYRFIIFEDDYDYDFHYQSKPLLPLASADSEGLVLYSGSFTKSISPAFRVGYLVGPTEAIDHLAFHRRIIDRQGDNMLEMAVADILKDGTLERFLRKSLKTYRERRGVFSELLDTHLSDFVKYDLPEGGMSIWTKFDRKIDLVATALLAFKNGLYISDGSQFDSPQLQPNATRLGFASSNESQLEQSVEILKRSLVFKK</sequence>
<evidence type="ECO:0000259" key="6">
    <source>
        <dbReference type="PROSITE" id="PS50949"/>
    </source>
</evidence>
<evidence type="ECO:0000256" key="3">
    <source>
        <dbReference type="ARBA" id="ARBA00023015"/>
    </source>
</evidence>
<dbReference type="SMART" id="SM00345">
    <property type="entry name" value="HTH_GNTR"/>
    <property type="match status" value="1"/>
</dbReference>
<dbReference type="GO" id="GO:0008483">
    <property type="term" value="F:transaminase activity"/>
    <property type="evidence" value="ECO:0007669"/>
    <property type="project" value="UniProtKB-KW"/>
</dbReference>
<keyword evidence="7" id="KW-0032">Aminotransferase</keyword>
<dbReference type="Gene3D" id="1.10.10.10">
    <property type="entry name" value="Winged helix-like DNA-binding domain superfamily/Winged helix DNA-binding domain"/>
    <property type="match status" value="1"/>
</dbReference>
<keyword evidence="8" id="KW-1185">Reference proteome</keyword>
<dbReference type="InterPro" id="IPR015424">
    <property type="entry name" value="PyrdxlP-dep_Trfase"/>
</dbReference>
<dbReference type="InterPro" id="IPR036388">
    <property type="entry name" value="WH-like_DNA-bd_sf"/>
</dbReference>
<dbReference type="EMBL" id="JBHRYQ010000001">
    <property type="protein sequence ID" value="MFC3809290.1"/>
    <property type="molecule type" value="Genomic_DNA"/>
</dbReference>
<keyword evidence="5" id="KW-0804">Transcription</keyword>
<dbReference type="Proteomes" id="UP001595616">
    <property type="component" value="Unassembled WGS sequence"/>
</dbReference>
<evidence type="ECO:0000256" key="4">
    <source>
        <dbReference type="ARBA" id="ARBA00023125"/>
    </source>
</evidence>
<dbReference type="PROSITE" id="PS50949">
    <property type="entry name" value="HTH_GNTR"/>
    <property type="match status" value="1"/>
</dbReference>
<reference evidence="8" key="1">
    <citation type="journal article" date="2019" name="Int. J. Syst. Evol. Microbiol.">
        <title>The Global Catalogue of Microorganisms (GCM) 10K type strain sequencing project: providing services to taxonomists for standard genome sequencing and annotation.</title>
        <authorList>
            <consortium name="The Broad Institute Genomics Platform"/>
            <consortium name="The Broad Institute Genome Sequencing Center for Infectious Disease"/>
            <person name="Wu L."/>
            <person name="Ma J."/>
        </authorList>
    </citation>
    <scope>NUCLEOTIDE SEQUENCE [LARGE SCALE GENOMIC DNA]</scope>
    <source>
        <strain evidence="8">CECT 7956</strain>
    </source>
</reference>
<dbReference type="CDD" id="cd00609">
    <property type="entry name" value="AAT_like"/>
    <property type="match status" value="1"/>
</dbReference>
<name>A0ABV7YSE8_9BACT</name>
<comment type="caution">
    <text evidence="7">The sequence shown here is derived from an EMBL/GenBank/DDBJ whole genome shotgun (WGS) entry which is preliminary data.</text>
</comment>
<dbReference type="RefSeq" id="WP_379834134.1">
    <property type="nucleotide sequence ID" value="NZ_JBHRYQ010000001.1"/>
</dbReference>
<dbReference type="InterPro" id="IPR000524">
    <property type="entry name" value="Tscrpt_reg_HTH_GntR"/>
</dbReference>
<evidence type="ECO:0000313" key="7">
    <source>
        <dbReference type="EMBL" id="MFC3809290.1"/>
    </source>
</evidence>
<dbReference type="CDD" id="cd07377">
    <property type="entry name" value="WHTH_GntR"/>
    <property type="match status" value="1"/>
</dbReference>
<comment type="similarity">
    <text evidence="1">In the C-terminal section; belongs to the class-I pyridoxal-phosphate-dependent aminotransferase family.</text>
</comment>
<dbReference type="Gene3D" id="3.40.640.10">
    <property type="entry name" value="Type I PLP-dependent aspartate aminotransferase-like (Major domain)"/>
    <property type="match status" value="1"/>
</dbReference>
<organism evidence="7 8">
    <name type="scientific">Lacihabitans lacunae</name>
    <dbReference type="NCBI Taxonomy" id="1028214"/>
    <lineage>
        <taxon>Bacteria</taxon>
        <taxon>Pseudomonadati</taxon>
        <taxon>Bacteroidota</taxon>
        <taxon>Cytophagia</taxon>
        <taxon>Cytophagales</taxon>
        <taxon>Leadbetterellaceae</taxon>
        <taxon>Lacihabitans</taxon>
    </lineage>
</organism>
<dbReference type="InterPro" id="IPR004839">
    <property type="entry name" value="Aminotransferase_I/II_large"/>
</dbReference>
<evidence type="ECO:0000256" key="5">
    <source>
        <dbReference type="ARBA" id="ARBA00023163"/>
    </source>
</evidence>
<keyword evidence="4" id="KW-0238">DNA-binding</keyword>
<keyword evidence="3" id="KW-0805">Transcription regulation</keyword>
<keyword evidence="2" id="KW-0663">Pyridoxal phosphate</keyword>
<dbReference type="InterPro" id="IPR051446">
    <property type="entry name" value="HTH_trans_reg/aminotransferase"/>
</dbReference>
<gene>
    <name evidence="7" type="ORF">ACFOOI_01370</name>
</gene>
<dbReference type="SUPFAM" id="SSF46785">
    <property type="entry name" value="Winged helix' DNA-binding domain"/>
    <property type="match status" value="1"/>
</dbReference>
<keyword evidence="7" id="KW-0808">Transferase</keyword>
<dbReference type="InterPro" id="IPR015421">
    <property type="entry name" value="PyrdxlP-dep_Trfase_major"/>
</dbReference>
<accession>A0ABV7YSE8</accession>
<evidence type="ECO:0000256" key="2">
    <source>
        <dbReference type="ARBA" id="ARBA00022898"/>
    </source>
</evidence>